<sequence length="399" mass="44755">MLFCYRAFRNNKIISKTVEAENEKTVAFNLKRQGFFLIEIKPKENLIESNLAFFFNRVSFTDIVDLTRQLAIMLNAGLTLVDSFDILKKQVSKKGLSKLVNNIEKEIKEGDSFSMVLKKYPQFFSNLYISLVKSGEASGKLSDILLKLAQNLEKQREFQGKIKGAMIYPMILILGMVGVMFIMVTFVIPKLLNLYKDFNLSLPLTTQILMAASSFSAKYWPIIIAFFIGLYILVKRFLRSNQGKLFSDSTVLKLPAISNVVKISSLVDATRTLSILIGSGVSILESLEIIIETVNNVIYQKAFRNVYKEVERGVSLGSAMLQEQIFPPILVQMVIVGEQTGKLDETLGRISHYFEMESDLAVKTMTSLIEPSILVVLGAAVGILVMSVITPIYQLTSSF</sequence>
<gene>
    <name evidence="10" type="ORF">CO007_05475</name>
</gene>
<protein>
    <recommendedName>
        <fullName evidence="9">Type II secretion system protein GspF domain-containing protein</fullName>
    </recommendedName>
</protein>
<keyword evidence="4" id="KW-0997">Cell inner membrane</keyword>
<feature type="transmembrane region" description="Helical" evidence="8">
    <location>
        <begin position="373"/>
        <end position="393"/>
    </location>
</feature>
<evidence type="ECO:0000256" key="5">
    <source>
        <dbReference type="ARBA" id="ARBA00022692"/>
    </source>
</evidence>
<evidence type="ECO:0000256" key="6">
    <source>
        <dbReference type="ARBA" id="ARBA00022989"/>
    </source>
</evidence>
<dbReference type="InterPro" id="IPR018076">
    <property type="entry name" value="T2SS_GspF_dom"/>
</dbReference>
<dbReference type="PANTHER" id="PTHR30012">
    <property type="entry name" value="GENERAL SECRETION PATHWAY PROTEIN"/>
    <property type="match status" value="1"/>
</dbReference>
<comment type="subcellular location">
    <subcellularLocation>
        <location evidence="1">Cell inner membrane</location>
        <topology evidence="1">Multi-pass membrane protein</topology>
    </subcellularLocation>
</comment>
<dbReference type="Gene3D" id="1.20.81.30">
    <property type="entry name" value="Type II secretion system (T2SS), domain F"/>
    <property type="match status" value="2"/>
</dbReference>
<keyword evidence="7 8" id="KW-0472">Membrane</keyword>
<dbReference type="PRINTS" id="PR00812">
    <property type="entry name" value="BCTERIALGSPF"/>
</dbReference>
<evidence type="ECO:0000313" key="10">
    <source>
        <dbReference type="EMBL" id="PJC81296.1"/>
    </source>
</evidence>
<evidence type="ECO:0000259" key="9">
    <source>
        <dbReference type="Pfam" id="PF00482"/>
    </source>
</evidence>
<evidence type="ECO:0000256" key="8">
    <source>
        <dbReference type="SAM" id="Phobius"/>
    </source>
</evidence>
<evidence type="ECO:0000256" key="4">
    <source>
        <dbReference type="ARBA" id="ARBA00022519"/>
    </source>
</evidence>
<feature type="domain" description="Type II secretion system protein GspF" evidence="9">
    <location>
        <begin position="270"/>
        <end position="391"/>
    </location>
</feature>
<dbReference type="Proteomes" id="UP000229370">
    <property type="component" value="Unassembled WGS sequence"/>
</dbReference>
<dbReference type="PANTHER" id="PTHR30012:SF0">
    <property type="entry name" value="TYPE II SECRETION SYSTEM PROTEIN F-RELATED"/>
    <property type="match status" value="1"/>
</dbReference>
<evidence type="ECO:0000256" key="7">
    <source>
        <dbReference type="ARBA" id="ARBA00023136"/>
    </source>
</evidence>
<comment type="caution">
    <text evidence="10">The sequence shown here is derived from an EMBL/GenBank/DDBJ whole genome shotgun (WGS) entry which is preliminary data.</text>
</comment>
<comment type="similarity">
    <text evidence="2">Belongs to the GSP F family.</text>
</comment>
<keyword evidence="3" id="KW-1003">Cell membrane</keyword>
<reference evidence="11" key="1">
    <citation type="submission" date="2017-09" db="EMBL/GenBank/DDBJ databases">
        <title>Depth-based differentiation of microbial function through sediment-hosted aquifers and enrichment of novel symbionts in the deep terrestrial subsurface.</title>
        <authorList>
            <person name="Probst A.J."/>
            <person name="Ladd B."/>
            <person name="Jarett J.K."/>
            <person name="Geller-Mcgrath D.E."/>
            <person name="Sieber C.M.K."/>
            <person name="Emerson J.B."/>
            <person name="Anantharaman K."/>
            <person name="Thomas B.C."/>
            <person name="Malmstrom R."/>
            <person name="Stieglmeier M."/>
            <person name="Klingl A."/>
            <person name="Woyke T."/>
            <person name="Ryan C.M."/>
            <person name="Banfield J.F."/>
        </authorList>
    </citation>
    <scope>NUCLEOTIDE SEQUENCE [LARGE SCALE GENOMIC DNA]</scope>
</reference>
<evidence type="ECO:0000256" key="2">
    <source>
        <dbReference type="ARBA" id="ARBA00005745"/>
    </source>
</evidence>
<evidence type="ECO:0000256" key="1">
    <source>
        <dbReference type="ARBA" id="ARBA00004429"/>
    </source>
</evidence>
<dbReference type="Pfam" id="PF00482">
    <property type="entry name" value="T2SSF"/>
    <property type="match status" value="2"/>
</dbReference>
<dbReference type="GO" id="GO:0005886">
    <property type="term" value="C:plasma membrane"/>
    <property type="evidence" value="ECO:0007669"/>
    <property type="project" value="UniProtKB-SubCell"/>
</dbReference>
<evidence type="ECO:0000256" key="3">
    <source>
        <dbReference type="ARBA" id="ARBA00022475"/>
    </source>
</evidence>
<keyword evidence="6 8" id="KW-1133">Transmembrane helix</keyword>
<dbReference type="InterPro" id="IPR042094">
    <property type="entry name" value="T2SS_GspF_sf"/>
</dbReference>
<keyword evidence="5 8" id="KW-0812">Transmembrane</keyword>
<accession>A0A2M8GL57</accession>
<organism evidence="10 11">
    <name type="scientific">Candidatus Roizmanbacteria bacterium CG_4_8_14_3_um_filter_36_10</name>
    <dbReference type="NCBI Taxonomy" id="1974834"/>
    <lineage>
        <taxon>Bacteria</taxon>
        <taxon>Candidatus Roizmaniibacteriota</taxon>
    </lineage>
</organism>
<feature type="domain" description="Type II secretion system protein GspF" evidence="9">
    <location>
        <begin position="67"/>
        <end position="189"/>
    </location>
</feature>
<dbReference type="GO" id="GO:0015628">
    <property type="term" value="P:protein secretion by the type II secretion system"/>
    <property type="evidence" value="ECO:0007669"/>
    <property type="project" value="TreeGrafter"/>
</dbReference>
<dbReference type="FunFam" id="1.20.81.30:FF:000001">
    <property type="entry name" value="Type II secretion system protein F"/>
    <property type="match status" value="2"/>
</dbReference>
<dbReference type="AlphaFoldDB" id="A0A2M8GL57"/>
<dbReference type="InterPro" id="IPR003004">
    <property type="entry name" value="GspF/PilC"/>
</dbReference>
<evidence type="ECO:0000313" key="11">
    <source>
        <dbReference type="Proteomes" id="UP000229370"/>
    </source>
</evidence>
<dbReference type="EMBL" id="PFQK01000093">
    <property type="protein sequence ID" value="PJC81296.1"/>
    <property type="molecule type" value="Genomic_DNA"/>
</dbReference>
<name>A0A2M8GL57_9BACT</name>
<proteinExistence type="inferred from homology"/>
<feature type="transmembrane region" description="Helical" evidence="8">
    <location>
        <begin position="165"/>
        <end position="188"/>
    </location>
</feature>
<feature type="transmembrane region" description="Helical" evidence="8">
    <location>
        <begin position="208"/>
        <end position="234"/>
    </location>
</feature>